<evidence type="ECO:0000313" key="12">
    <source>
        <dbReference type="Proteomes" id="UP001285441"/>
    </source>
</evidence>
<proteinExistence type="predicted"/>
<dbReference type="InterPro" id="IPR018201">
    <property type="entry name" value="Ketoacyl_synth_AS"/>
</dbReference>
<dbReference type="PANTHER" id="PTHR43775:SF20">
    <property type="entry name" value="HYBRID PKS-NRPS SYNTHETASE APDA"/>
    <property type="match status" value="1"/>
</dbReference>
<dbReference type="SMART" id="SM00823">
    <property type="entry name" value="PKS_PP"/>
    <property type="match status" value="1"/>
</dbReference>
<accession>A0AAE0N9W8</accession>
<dbReference type="InterPro" id="IPR013968">
    <property type="entry name" value="PKS_KR"/>
</dbReference>
<reference evidence="11" key="1">
    <citation type="journal article" date="2023" name="Mol. Phylogenet. Evol.">
        <title>Genome-scale phylogeny and comparative genomics of the fungal order Sordariales.</title>
        <authorList>
            <person name="Hensen N."/>
            <person name="Bonometti L."/>
            <person name="Westerberg I."/>
            <person name="Brannstrom I.O."/>
            <person name="Guillou S."/>
            <person name="Cros-Aarteil S."/>
            <person name="Calhoun S."/>
            <person name="Haridas S."/>
            <person name="Kuo A."/>
            <person name="Mondo S."/>
            <person name="Pangilinan J."/>
            <person name="Riley R."/>
            <person name="LaButti K."/>
            <person name="Andreopoulos B."/>
            <person name="Lipzen A."/>
            <person name="Chen C."/>
            <person name="Yan M."/>
            <person name="Daum C."/>
            <person name="Ng V."/>
            <person name="Clum A."/>
            <person name="Steindorff A."/>
            <person name="Ohm R.A."/>
            <person name="Martin F."/>
            <person name="Silar P."/>
            <person name="Natvig D.O."/>
            <person name="Lalanne C."/>
            <person name="Gautier V."/>
            <person name="Ament-Velasquez S.L."/>
            <person name="Kruys A."/>
            <person name="Hutchinson M.I."/>
            <person name="Powell A.J."/>
            <person name="Barry K."/>
            <person name="Miller A.N."/>
            <person name="Grigoriev I.V."/>
            <person name="Debuchy R."/>
            <person name="Gladieux P."/>
            <person name="Hiltunen Thoren M."/>
            <person name="Johannesson H."/>
        </authorList>
    </citation>
    <scope>NUCLEOTIDE SEQUENCE</scope>
    <source>
        <strain evidence="11">CBS 232.78</strain>
    </source>
</reference>
<dbReference type="InterPro" id="IPR009081">
    <property type="entry name" value="PP-bd_ACP"/>
</dbReference>
<dbReference type="InterPro" id="IPR016035">
    <property type="entry name" value="Acyl_Trfase/lysoPLipase"/>
</dbReference>
<evidence type="ECO:0000256" key="2">
    <source>
        <dbReference type="ARBA" id="ARBA00022553"/>
    </source>
</evidence>
<dbReference type="SMART" id="SM00822">
    <property type="entry name" value="PKS_KR"/>
    <property type="match status" value="1"/>
</dbReference>
<dbReference type="SUPFAM" id="SSF53335">
    <property type="entry name" value="S-adenosyl-L-methionine-dependent methyltransferases"/>
    <property type="match status" value="1"/>
</dbReference>
<keyword evidence="3" id="KW-0489">Methyltransferase</keyword>
<dbReference type="SUPFAM" id="SSF47336">
    <property type="entry name" value="ACP-like"/>
    <property type="match status" value="1"/>
</dbReference>
<dbReference type="InterPro" id="IPR014043">
    <property type="entry name" value="Acyl_transferase_dom"/>
</dbReference>
<dbReference type="InterPro" id="IPR049552">
    <property type="entry name" value="PKS_DH_N"/>
</dbReference>
<feature type="region of interest" description="N-terminal hotdog fold" evidence="7">
    <location>
        <begin position="1003"/>
        <end position="1153"/>
    </location>
</feature>
<evidence type="ECO:0000256" key="4">
    <source>
        <dbReference type="ARBA" id="ARBA00022679"/>
    </source>
</evidence>
<dbReference type="GO" id="GO:0006633">
    <property type="term" value="P:fatty acid biosynthetic process"/>
    <property type="evidence" value="ECO:0007669"/>
    <property type="project" value="InterPro"/>
</dbReference>
<dbReference type="SMART" id="SM00825">
    <property type="entry name" value="PKS_KS"/>
    <property type="match status" value="1"/>
</dbReference>
<dbReference type="Pfam" id="PF00550">
    <property type="entry name" value="PP-binding"/>
    <property type="match status" value="1"/>
</dbReference>
<dbReference type="SUPFAM" id="SSF52151">
    <property type="entry name" value="FabD/lysophospholipase-like"/>
    <property type="match status" value="1"/>
</dbReference>
<dbReference type="GO" id="GO:0032259">
    <property type="term" value="P:methylation"/>
    <property type="evidence" value="ECO:0007669"/>
    <property type="project" value="UniProtKB-KW"/>
</dbReference>
<dbReference type="SMART" id="SM00826">
    <property type="entry name" value="PKS_DH"/>
    <property type="match status" value="1"/>
</dbReference>
<feature type="compositionally biased region" description="Low complexity" evidence="8">
    <location>
        <begin position="457"/>
        <end position="470"/>
    </location>
</feature>
<evidence type="ECO:0000256" key="8">
    <source>
        <dbReference type="SAM" id="MobiDB-lite"/>
    </source>
</evidence>
<dbReference type="CDD" id="cd00833">
    <property type="entry name" value="PKS"/>
    <property type="match status" value="1"/>
</dbReference>
<dbReference type="InterPro" id="IPR016036">
    <property type="entry name" value="Malonyl_transacylase_ACP-bd"/>
</dbReference>
<evidence type="ECO:0000256" key="7">
    <source>
        <dbReference type="PROSITE-ProRule" id="PRU01363"/>
    </source>
</evidence>
<feature type="region of interest" description="Disordered" evidence="8">
    <location>
        <begin position="449"/>
        <end position="488"/>
    </location>
</feature>
<dbReference type="InterPro" id="IPR057326">
    <property type="entry name" value="KR_dom"/>
</dbReference>
<dbReference type="PANTHER" id="PTHR43775">
    <property type="entry name" value="FATTY ACID SYNTHASE"/>
    <property type="match status" value="1"/>
</dbReference>
<dbReference type="GO" id="GO:0008168">
    <property type="term" value="F:methyltransferase activity"/>
    <property type="evidence" value="ECO:0007669"/>
    <property type="project" value="UniProtKB-KW"/>
</dbReference>
<dbReference type="Pfam" id="PF08659">
    <property type="entry name" value="KR"/>
    <property type="match status" value="1"/>
</dbReference>
<dbReference type="PROSITE" id="PS52019">
    <property type="entry name" value="PKS_MFAS_DH"/>
    <property type="match status" value="1"/>
</dbReference>
<dbReference type="Gene3D" id="3.10.129.110">
    <property type="entry name" value="Polyketide synthase dehydratase"/>
    <property type="match status" value="1"/>
</dbReference>
<dbReference type="Pfam" id="PF14765">
    <property type="entry name" value="PS-DH"/>
    <property type="match status" value="1"/>
</dbReference>
<evidence type="ECO:0000256" key="1">
    <source>
        <dbReference type="ARBA" id="ARBA00022450"/>
    </source>
</evidence>
<dbReference type="InterPro" id="IPR020806">
    <property type="entry name" value="PKS_PP-bd"/>
</dbReference>
<dbReference type="SMART" id="SM00827">
    <property type="entry name" value="PKS_AT"/>
    <property type="match status" value="1"/>
</dbReference>
<dbReference type="GO" id="GO:0044550">
    <property type="term" value="P:secondary metabolite biosynthetic process"/>
    <property type="evidence" value="ECO:0007669"/>
    <property type="project" value="TreeGrafter"/>
</dbReference>
<dbReference type="PROSITE" id="PS00606">
    <property type="entry name" value="KS3_1"/>
    <property type="match status" value="1"/>
</dbReference>
<feature type="compositionally biased region" description="Basic and acidic residues" evidence="8">
    <location>
        <begin position="476"/>
        <end position="488"/>
    </location>
</feature>
<evidence type="ECO:0000256" key="5">
    <source>
        <dbReference type="ARBA" id="ARBA00023002"/>
    </source>
</evidence>
<dbReference type="Gene3D" id="3.40.47.10">
    <property type="match status" value="1"/>
</dbReference>
<evidence type="ECO:0000259" key="9">
    <source>
        <dbReference type="PROSITE" id="PS52004"/>
    </source>
</evidence>
<dbReference type="EMBL" id="JAULSW010000007">
    <property type="protein sequence ID" value="KAK3374834.1"/>
    <property type="molecule type" value="Genomic_DNA"/>
</dbReference>
<dbReference type="Pfam" id="PF00109">
    <property type="entry name" value="ketoacyl-synt"/>
    <property type="match status" value="1"/>
</dbReference>
<dbReference type="InterPro" id="IPR049551">
    <property type="entry name" value="PKS_DH_C"/>
</dbReference>
<dbReference type="GO" id="GO:0031177">
    <property type="term" value="F:phosphopantetheine binding"/>
    <property type="evidence" value="ECO:0007669"/>
    <property type="project" value="InterPro"/>
</dbReference>
<dbReference type="GO" id="GO:0004312">
    <property type="term" value="F:fatty acid synthase activity"/>
    <property type="evidence" value="ECO:0007669"/>
    <property type="project" value="TreeGrafter"/>
</dbReference>
<dbReference type="InterPro" id="IPR036736">
    <property type="entry name" value="ACP-like_sf"/>
</dbReference>
<keyword evidence="1" id="KW-0596">Phosphopantetheine</keyword>
<keyword evidence="2" id="KW-0597">Phosphoprotein</keyword>
<organism evidence="11 12">
    <name type="scientific">Podospora didyma</name>
    <dbReference type="NCBI Taxonomy" id="330526"/>
    <lineage>
        <taxon>Eukaryota</taxon>
        <taxon>Fungi</taxon>
        <taxon>Dikarya</taxon>
        <taxon>Ascomycota</taxon>
        <taxon>Pezizomycotina</taxon>
        <taxon>Sordariomycetes</taxon>
        <taxon>Sordariomycetidae</taxon>
        <taxon>Sordariales</taxon>
        <taxon>Podosporaceae</taxon>
        <taxon>Podospora</taxon>
    </lineage>
</organism>
<evidence type="ECO:0008006" key="13">
    <source>
        <dbReference type="Google" id="ProtNLM"/>
    </source>
</evidence>
<evidence type="ECO:0000259" key="10">
    <source>
        <dbReference type="PROSITE" id="PS52019"/>
    </source>
</evidence>
<feature type="domain" description="Ketosynthase family 3 (KS3)" evidence="9">
    <location>
        <begin position="10"/>
        <end position="449"/>
    </location>
</feature>
<dbReference type="InterPro" id="IPR016039">
    <property type="entry name" value="Thiolase-like"/>
</dbReference>
<name>A0AAE0N9W8_9PEZI</name>
<sequence>MVSRPEMFASKPIAIVGSSCRLPGGATSPSRLWELLETPRDVVQQIPASRFSTEAFYHADSQHHGSTNIKHAYLLDEDPRGFDRDFFSINPKEAEAMDPQQRLLLETVYEGMESAGYSMQQLRGSSTAVFVGCMFYDYQYTAVRGIDSLPQYHATGTGSSILSNRVSYVYDWRGPSVTLDTACSSSLVALHQAVCALRNGEASMAVAAGSNLILGPEPFISESKLNMLSPNGRSFMWDSQADGYTRGEGFGVVFLKTLSQAIADGDHIECVIRETGVNSDGKTPGITMPSYESQARLIRDTYARCGLDPSRESDRPQYFEAHGTGTPAGDPIEARAIQSVFFPNDGETDVDKREHRELMVGSIKTIIGHTEGTAGVAGVLKASLALQHGRIPANLHFQKLNPKIQPYYTNLRIPTETVPWPSVPQGGVRRVSVNSFGFGGTNAHAILESFEGGGSADGSDSGFDSASTSSQAGDGDSDHGPKEVKEAQEAAVGPFVLSAHSSAALAANASALASHLRADSDKINLTALAHTLFRRTPFAFRASFSACSTAAQLASKLEEAAKSLERRTGVNSVFPEALPPRILGIFTGQGAQWATMGRELYHGASASGQFRAAIDCMQRSLDTLPAAEDRPTWRLADQLLADGGTSRVAEAAVSQPLCTALQIALVDTLRAAGIEFAAVVGHSSGEIAAAYTAGYLNAADAIRVAYYRGLHAHRAQGPGVGPGKRGKMMAVGMGWEQATAFCAEFDGALVAAASNSHTSCTLAGDADAVDKAFARLQQEGTFARVLQVDTAYHSHHMKPCAGPYLESMKECGVKLQTPQKRRAKQQQCRWYSSVWDNDDHKADGSLLEGQYWVDNLTRPVKFSQALARALDQDHVFDLALEIGPHPALKGPASETIKTSTGGLVSLPYASALKRGQNAVESLTEALGTVWSLFPSPPTERPIVTFDGVRRALQQDTTDNMEIEDLRVLKGLPSYSWNHASPIWKESRTSRLFRVGGRRGYGRHELLGHPVVYGGGARDNKREVHWKQVLRLQELPWLAGHVIQGEVLFPASGYLSMAYEAALQLVVDDDEKKQKLVRFVELHDIDIVRAMRLEQDSGLEVVLTVRVTSQSDDCITAQVACYSGPVDAPLPLDAPQTALSAHFTGGVRLWLGRSESDQEENEVLPHRNGESARPLPMDALDMEQLYSSLAEVGLQYASPFKAKAMLRRLHRATVTMSSPPESSALHACMHPVPVDTAAQGLLAAFSFPGDDRLSTLYLPTRVDCVRIIPPNSRLSASASRNENLSQQQQLTADAMVTSTAGSTIVGDIDLFDAADEVKVQIRGICLTAVGQQQRDAWLYAGTRWVRDADSGIEPERAATLSEELNVQYEVLSRASYFYLRQFRTILPQEMLIMSKSYKRNVTWALEHLLPEIEAGAHSGLPGFRPEWRDDTPEIIEALRQESISSQKSDEERYHCEMHWDFLRSVGDKLISVVRSMTPWVRIWTPHQLEWVYADGIGYSAANRDAGSLIAQLAHRYPRMNIVDVGAGTGGTSGAVLKALQEQQLQYASYNYTDISTDVLDRARVLHGHHKNVTFKKLDIDKDPAGQGFSDATFDLVIASKILHKLKSLPDALRRCRQMLRPGGQLILLEPTDDFLMSQIVKLALPDFFVGLEDGRVNGPTVDLARWDQLLRATGFAGADKTSTRTVSYCSVIVAHAVDDTIRLLREPFAATPEALAPSLGDVFIVAGGGGAITSKLASQCQNLLQAATSSKTVTIVPGLDAVSTAHNISPGSAVLCLAELDHPVFQSDEGDMAQRFRGLQDIMATAGSVLWVTMGARSGHDPCANMVVGMGSTLRAERGPSLRLQFLDVDNSSALLESSNGGPALLATMLLRLAIFDPASGDDLLWTQEPELALGGGGALYIPRVLALDAPNRRNAARRRRVTQQAVLPSRSPEAAVVLERGQEASWELKIASPPLGTSPSEGKGAVRVQVTASSLQRFTCSDGGSPSAAQALHVCIGRDVASGEKVIALSRIHGSLVSIAQEHHVLRRWPRSDKGDEDKDNNDYDDDLAWLQTFLARACASRLLLGVQGPAWIHGAPAQLGEPLDVVAREKGIAIFQTTSTAGAAGVTTFVHPYAREDDLLNLPLPEGLRTFVNLSTSQSGAAVKAICSARSIEIKQVDWADLTVGFEVCGLDHLAKNHDVVMDSGGIGESVVTLEQASAGLLPVEQELSPTAVVDWCAAETVTADVSPLEHGGLFVPDKTYFLCGMTGDMGISVCLWMVEHGARHVVLMSRNPNISSHILGYMAGKFGADVRPMAVDITNLASLRAAVTAIRADMPPIGGVMNGAMILRDRLFQNMPWDDFTAVLAPKVAGSRNLDAVLCDDEKKEPLDFFICLSSITSIAGNVGQSAYAAANQYMTGLVRRRRRRGLAASVLHIAILTGFGYIHRSDAAHAETMNRSLRTRYHNQAEPDLHAMLAEAVVSGRVRGGDGDSDNDSTTGAELITGLRTVFEGEKQQPQDPRLARYLRDDEGDDLDASAERDAAAMSVQAQLAEVGADDDAGQQRAVLEKAFAIALGKLLEMDPATIDPARPVASLGVDSLVAIRIREWMLREMGVDVSVIKVMSDTYPMSRMCDDVLVSWRKQQKKDNVTQCLNCKAERVKEGRVSELQGGTLWVEWMRHVGKTEQTEHRLQWSDWLVCVER</sequence>
<dbReference type="SUPFAM" id="SSF51735">
    <property type="entry name" value="NAD(P)-binding Rossmann-fold domains"/>
    <property type="match status" value="1"/>
</dbReference>
<dbReference type="InterPro" id="IPR020841">
    <property type="entry name" value="PKS_Beta-ketoAc_synthase_dom"/>
</dbReference>
<evidence type="ECO:0000313" key="11">
    <source>
        <dbReference type="EMBL" id="KAK3374834.1"/>
    </source>
</evidence>
<dbReference type="InterPro" id="IPR014030">
    <property type="entry name" value="Ketoacyl_synth_N"/>
</dbReference>
<dbReference type="Pfam" id="PF21089">
    <property type="entry name" value="PKS_DH_N"/>
    <property type="match status" value="1"/>
</dbReference>
<dbReference type="FunFam" id="3.40.47.10:FF:000019">
    <property type="entry name" value="Polyketide synthase type I"/>
    <property type="match status" value="1"/>
</dbReference>
<feature type="active site" description="Proton acceptor; for dehydratase activity" evidence="7">
    <location>
        <position position="1040"/>
    </location>
</feature>
<keyword evidence="12" id="KW-1185">Reference proteome</keyword>
<protein>
    <recommendedName>
        <fullName evidence="13">Polyketide synthase</fullName>
    </recommendedName>
</protein>
<dbReference type="PROSITE" id="PS00012">
    <property type="entry name" value="PHOSPHOPANTETHEINE"/>
    <property type="match status" value="1"/>
</dbReference>
<dbReference type="GO" id="GO:0004315">
    <property type="term" value="F:3-oxoacyl-[acyl-carrier-protein] synthase activity"/>
    <property type="evidence" value="ECO:0007669"/>
    <property type="project" value="InterPro"/>
</dbReference>
<dbReference type="InterPro" id="IPR042104">
    <property type="entry name" value="PKS_dehydratase_sf"/>
</dbReference>
<dbReference type="InterPro" id="IPR029063">
    <property type="entry name" value="SAM-dependent_MTases_sf"/>
</dbReference>
<keyword evidence="4" id="KW-0808">Transferase</keyword>
<dbReference type="Gene3D" id="3.40.50.150">
    <property type="entry name" value="Vaccinia Virus protein VP39"/>
    <property type="match status" value="1"/>
</dbReference>
<dbReference type="Gene3D" id="1.10.1200.10">
    <property type="entry name" value="ACP-like"/>
    <property type="match status" value="1"/>
</dbReference>
<dbReference type="CDD" id="cd02440">
    <property type="entry name" value="AdoMet_MTases"/>
    <property type="match status" value="1"/>
</dbReference>
<dbReference type="InterPro" id="IPR013217">
    <property type="entry name" value="Methyltransf_12"/>
</dbReference>
<dbReference type="Pfam" id="PF08242">
    <property type="entry name" value="Methyltransf_12"/>
    <property type="match status" value="1"/>
</dbReference>
<dbReference type="InterPro" id="IPR014031">
    <property type="entry name" value="Ketoacyl_synth_C"/>
</dbReference>
<dbReference type="Gene3D" id="3.40.366.10">
    <property type="entry name" value="Malonyl-Coenzyme A Acyl Carrier Protein, domain 2"/>
    <property type="match status" value="1"/>
</dbReference>
<dbReference type="SUPFAM" id="SSF53901">
    <property type="entry name" value="Thiolase-like"/>
    <property type="match status" value="1"/>
</dbReference>
<keyword evidence="5" id="KW-0560">Oxidoreductase</keyword>
<feature type="active site" description="Proton donor; for dehydratase activity" evidence="7">
    <location>
        <position position="1234"/>
    </location>
</feature>
<dbReference type="InterPro" id="IPR050091">
    <property type="entry name" value="PKS_NRPS_Biosynth_Enz"/>
</dbReference>
<dbReference type="GO" id="GO:0016491">
    <property type="term" value="F:oxidoreductase activity"/>
    <property type="evidence" value="ECO:0007669"/>
    <property type="project" value="UniProtKB-KW"/>
</dbReference>
<dbReference type="InterPro" id="IPR036291">
    <property type="entry name" value="NAD(P)-bd_dom_sf"/>
</dbReference>
<dbReference type="InterPro" id="IPR020807">
    <property type="entry name" value="PKS_DH"/>
</dbReference>
<reference evidence="11" key="2">
    <citation type="submission" date="2023-06" db="EMBL/GenBank/DDBJ databases">
        <authorList>
            <consortium name="Lawrence Berkeley National Laboratory"/>
            <person name="Haridas S."/>
            <person name="Hensen N."/>
            <person name="Bonometti L."/>
            <person name="Westerberg I."/>
            <person name="Brannstrom I.O."/>
            <person name="Guillou S."/>
            <person name="Cros-Aarteil S."/>
            <person name="Calhoun S."/>
            <person name="Kuo A."/>
            <person name="Mondo S."/>
            <person name="Pangilinan J."/>
            <person name="Riley R."/>
            <person name="LaButti K."/>
            <person name="Andreopoulos B."/>
            <person name="Lipzen A."/>
            <person name="Chen C."/>
            <person name="Yanf M."/>
            <person name="Daum C."/>
            <person name="Ng V."/>
            <person name="Clum A."/>
            <person name="Steindorff A."/>
            <person name="Ohm R."/>
            <person name="Martin F."/>
            <person name="Silar P."/>
            <person name="Natvig D."/>
            <person name="Lalanne C."/>
            <person name="Gautier V."/>
            <person name="Ament-velasquez S.L."/>
            <person name="Kruys A."/>
            <person name="Hutchinson M.I."/>
            <person name="Powell A.J."/>
            <person name="Barry K."/>
            <person name="Miller A.N."/>
            <person name="Grigoriev I.V."/>
            <person name="Debuchy R."/>
            <person name="Gladieux P."/>
            <person name="Thoren M.H."/>
            <person name="Johannesson H."/>
        </authorList>
    </citation>
    <scope>NUCLEOTIDE SEQUENCE</scope>
    <source>
        <strain evidence="11">CBS 232.78</strain>
    </source>
</reference>
<evidence type="ECO:0000256" key="3">
    <source>
        <dbReference type="ARBA" id="ARBA00022603"/>
    </source>
</evidence>
<keyword evidence="6" id="KW-0511">Multifunctional enzyme</keyword>
<dbReference type="Pfam" id="PF00698">
    <property type="entry name" value="Acyl_transf_1"/>
    <property type="match status" value="1"/>
</dbReference>
<dbReference type="Pfam" id="PF02801">
    <property type="entry name" value="Ketoacyl-synt_C"/>
    <property type="match status" value="1"/>
</dbReference>
<dbReference type="Gene3D" id="3.40.50.720">
    <property type="entry name" value="NAD(P)-binding Rossmann-like Domain"/>
    <property type="match status" value="2"/>
</dbReference>
<comment type="caution">
    <text evidence="11">The sequence shown here is derived from an EMBL/GenBank/DDBJ whole genome shotgun (WGS) entry which is preliminary data.</text>
</comment>
<dbReference type="InterPro" id="IPR001227">
    <property type="entry name" value="Ac_transferase_dom_sf"/>
</dbReference>
<dbReference type="Proteomes" id="UP001285441">
    <property type="component" value="Unassembled WGS sequence"/>
</dbReference>
<dbReference type="SUPFAM" id="SSF55048">
    <property type="entry name" value="Probable ACP-binding domain of malonyl-CoA ACP transacylase"/>
    <property type="match status" value="1"/>
</dbReference>
<evidence type="ECO:0000256" key="6">
    <source>
        <dbReference type="ARBA" id="ARBA00023268"/>
    </source>
</evidence>
<dbReference type="InterPro" id="IPR006162">
    <property type="entry name" value="Ppantetheine_attach_site"/>
</dbReference>
<dbReference type="InterPro" id="IPR049900">
    <property type="entry name" value="PKS_mFAS_DH"/>
</dbReference>
<gene>
    <name evidence="11" type="ORF">B0H63DRAFT_452665</name>
</gene>
<dbReference type="Pfam" id="PF16197">
    <property type="entry name" value="KAsynt_C_assoc"/>
    <property type="match status" value="1"/>
</dbReference>
<dbReference type="PROSITE" id="PS52004">
    <property type="entry name" value="KS3_2"/>
    <property type="match status" value="1"/>
</dbReference>
<dbReference type="InterPro" id="IPR032821">
    <property type="entry name" value="PKS_assoc"/>
</dbReference>
<feature type="region of interest" description="C-terminal hotdog fold" evidence="7">
    <location>
        <begin position="1176"/>
        <end position="1334"/>
    </location>
</feature>
<feature type="domain" description="PKS/mFAS DH" evidence="10">
    <location>
        <begin position="1003"/>
        <end position="1334"/>
    </location>
</feature>